<comment type="caution">
    <text evidence="8">The sequence shown here is derived from an EMBL/GenBank/DDBJ whole genome shotgun (WGS) entry which is preliminary data.</text>
</comment>
<feature type="transmembrane region" description="Helical" evidence="7">
    <location>
        <begin position="171"/>
        <end position="192"/>
    </location>
</feature>
<gene>
    <name evidence="8" type="ORF">GCM10009115_05760</name>
</gene>
<evidence type="ECO:0000256" key="1">
    <source>
        <dbReference type="ARBA" id="ARBA00004651"/>
    </source>
</evidence>
<keyword evidence="5 7" id="KW-1133">Transmembrane helix</keyword>
<evidence type="ECO:0000256" key="5">
    <source>
        <dbReference type="ARBA" id="ARBA00022989"/>
    </source>
</evidence>
<evidence type="ECO:0000256" key="3">
    <source>
        <dbReference type="ARBA" id="ARBA00022475"/>
    </source>
</evidence>
<feature type="transmembrane region" description="Helical" evidence="7">
    <location>
        <begin position="102"/>
        <end position="124"/>
    </location>
</feature>
<feature type="transmembrane region" description="Helical" evidence="7">
    <location>
        <begin position="229"/>
        <end position="251"/>
    </location>
</feature>
<evidence type="ECO:0000313" key="8">
    <source>
        <dbReference type="EMBL" id="GAA0861780.1"/>
    </source>
</evidence>
<feature type="transmembrane region" description="Helical" evidence="7">
    <location>
        <begin position="257"/>
        <end position="280"/>
    </location>
</feature>
<feature type="transmembrane region" description="Helical" evidence="7">
    <location>
        <begin position="198"/>
        <end position="217"/>
    </location>
</feature>
<evidence type="ECO:0000256" key="2">
    <source>
        <dbReference type="ARBA" id="ARBA00007430"/>
    </source>
</evidence>
<feature type="transmembrane region" description="Helical" evidence="7">
    <location>
        <begin position="382"/>
        <end position="401"/>
    </location>
</feature>
<keyword evidence="6 7" id="KW-0472">Membrane</keyword>
<dbReference type="PANTHER" id="PTHR30250">
    <property type="entry name" value="PST FAMILY PREDICTED COLANIC ACID TRANSPORTER"/>
    <property type="match status" value="1"/>
</dbReference>
<organism evidence="8 9">
    <name type="scientific">Sphingopyxis soli</name>
    <dbReference type="NCBI Taxonomy" id="592051"/>
    <lineage>
        <taxon>Bacteria</taxon>
        <taxon>Pseudomonadati</taxon>
        <taxon>Pseudomonadota</taxon>
        <taxon>Alphaproteobacteria</taxon>
        <taxon>Sphingomonadales</taxon>
        <taxon>Sphingomonadaceae</taxon>
        <taxon>Sphingopyxis</taxon>
    </lineage>
</organism>
<evidence type="ECO:0000313" key="9">
    <source>
        <dbReference type="Proteomes" id="UP001500738"/>
    </source>
</evidence>
<accession>A0ABP3XBA8</accession>
<evidence type="ECO:0000256" key="6">
    <source>
        <dbReference type="ARBA" id="ARBA00023136"/>
    </source>
</evidence>
<sequence length="455" mass="49123">MGQPIVDLKHQLTSLKSIFLGQGDTTSLRGRALNSGAWIGAGFAVQKVLQFGSNLILTRLLFPEAFGLMALATVFLVGLAMFSDVGIKPAIIRDPRGDDPDFLNTAWSIQVLRGIMLFAIGVVISYPVSLIYGQPILFPLLCALSITSLISGFSSISLVTAERKLDFRSVTFVQIAGQAVMIGLLVSIAYFWRSVWALAVANVIGTLATVLLGYVLLPRHRHRFVLDKAHALSLVSFGKWIFLSTIVSYLGGEGLRAVQATMITPAEFGVLAIANTIAAIPNDLALRLAGSIGLPVMAETYRESPAKAFSILHQFRKHSLAISMAMFAAAAIPARELIQFLYDARYHDAGDYLIAACLANALASIGFGYSGAILAVGSFQSYFISIVIITILRIVGVLIGFQFGGIMGMIIGIAIANLVSLFYYWYLTDRLGLRDFRLDFTTLLGIAALSAISLR</sequence>
<dbReference type="InterPro" id="IPR050833">
    <property type="entry name" value="Poly_Biosynth_Transport"/>
</dbReference>
<dbReference type="EMBL" id="BAAAFE010000003">
    <property type="protein sequence ID" value="GAA0861780.1"/>
    <property type="molecule type" value="Genomic_DNA"/>
</dbReference>
<name>A0ABP3XBA8_9SPHN</name>
<keyword evidence="4 7" id="KW-0812">Transmembrane</keyword>
<keyword evidence="9" id="KW-1185">Reference proteome</keyword>
<evidence type="ECO:0000256" key="7">
    <source>
        <dbReference type="SAM" id="Phobius"/>
    </source>
</evidence>
<feature type="transmembrane region" description="Helical" evidence="7">
    <location>
        <begin position="60"/>
        <end position="82"/>
    </location>
</feature>
<comment type="similarity">
    <text evidence="2">Belongs to the polysaccharide synthase family.</text>
</comment>
<evidence type="ECO:0008006" key="10">
    <source>
        <dbReference type="Google" id="ProtNLM"/>
    </source>
</evidence>
<dbReference type="Proteomes" id="UP001500738">
    <property type="component" value="Unassembled WGS sequence"/>
</dbReference>
<comment type="subcellular location">
    <subcellularLocation>
        <location evidence="1">Cell membrane</location>
        <topology evidence="1">Multi-pass membrane protein</topology>
    </subcellularLocation>
</comment>
<protein>
    <recommendedName>
        <fullName evidence="10">Polysaccharide biosynthesis protein</fullName>
    </recommendedName>
</protein>
<feature type="transmembrane region" description="Helical" evidence="7">
    <location>
        <begin position="407"/>
        <end position="426"/>
    </location>
</feature>
<keyword evidence="3" id="KW-1003">Cell membrane</keyword>
<dbReference type="PANTHER" id="PTHR30250:SF10">
    <property type="entry name" value="LIPOPOLYSACCHARIDE BIOSYNTHESIS PROTEIN WZXC"/>
    <property type="match status" value="1"/>
</dbReference>
<feature type="transmembrane region" description="Helical" evidence="7">
    <location>
        <begin position="320"/>
        <end position="340"/>
    </location>
</feature>
<feature type="transmembrane region" description="Helical" evidence="7">
    <location>
        <begin position="352"/>
        <end position="375"/>
    </location>
</feature>
<dbReference type="Pfam" id="PF13440">
    <property type="entry name" value="Polysacc_synt_3"/>
    <property type="match status" value="1"/>
</dbReference>
<reference evidence="9" key="1">
    <citation type="journal article" date="2019" name="Int. J. Syst. Evol. Microbiol.">
        <title>The Global Catalogue of Microorganisms (GCM) 10K type strain sequencing project: providing services to taxonomists for standard genome sequencing and annotation.</title>
        <authorList>
            <consortium name="The Broad Institute Genomics Platform"/>
            <consortium name="The Broad Institute Genome Sequencing Center for Infectious Disease"/>
            <person name="Wu L."/>
            <person name="Ma J."/>
        </authorList>
    </citation>
    <scope>NUCLEOTIDE SEQUENCE [LARGE SCALE GENOMIC DNA]</scope>
    <source>
        <strain evidence="9">JCM 15910</strain>
    </source>
</reference>
<feature type="transmembrane region" description="Helical" evidence="7">
    <location>
        <begin position="136"/>
        <end position="159"/>
    </location>
</feature>
<evidence type="ECO:0000256" key="4">
    <source>
        <dbReference type="ARBA" id="ARBA00022692"/>
    </source>
</evidence>
<proteinExistence type="inferred from homology"/>